<feature type="domain" description="HTH merR-type" evidence="2">
    <location>
        <begin position="3"/>
        <end position="71"/>
    </location>
</feature>
<dbReference type="PROSITE" id="PS50937">
    <property type="entry name" value="HTH_MERR_2"/>
    <property type="match status" value="1"/>
</dbReference>
<keyword evidence="1" id="KW-0238">DNA-binding</keyword>
<evidence type="ECO:0000313" key="4">
    <source>
        <dbReference type="Proteomes" id="UP001596233"/>
    </source>
</evidence>
<accession>A0ABW1V6F8</accession>
<proteinExistence type="predicted"/>
<dbReference type="InterPro" id="IPR000551">
    <property type="entry name" value="MerR-type_HTH_dom"/>
</dbReference>
<evidence type="ECO:0000259" key="2">
    <source>
        <dbReference type="PROSITE" id="PS50937"/>
    </source>
</evidence>
<dbReference type="SUPFAM" id="SSF46955">
    <property type="entry name" value="Putative DNA-binding domain"/>
    <property type="match status" value="1"/>
</dbReference>
<dbReference type="PANTHER" id="PTHR30204:SF96">
    <property type="entry name" value="CHROMOSOME-ANCHORING PROTEIN RACA"/>
    <property type="match status" value="1"/>
</dbReference>
<dbReference type="EMBL" id="JBHSTE010000004">
    <property type="protein sequence ID" value="MFC6333543.1"/>
    <property type="molecule type" value="Genomic_DNA"/>
</dbReference>
<comment type="caution">
    <text evidence="3">The sequence shown here is derived from an EMBL/GenBank/DDBJ whole genome shotgun (WGS) entry which is preliminary data.</text>
</comment>
<gene>
    <name evidence="3" type="ORF">ACFP56_13015</name>
</gene>
<reference evidence="4" key="1">
    <citation type="journal article" date="2019" name="Int. J. Syst. Evol. Microbiol.">
        <title>The Global Catalogue of Microorganisms (GCM) 10K type strain sequencing project: providing services to taxonomists for standard genome sequencing and annotation.</title>
        <authorList>
            <consortium name="The Broad Institute Genomics Platform"/>
            <consortium name="The Broad Institute Genome Sequencing Center for Infectious Disease"/>
            <person name="Wu L."/>
            <person name="Ma J."/>
        </authorList>
    </citation>
    <scope>NUCLEOTIDE SEQUENCE [LARGE SCALE GENOMIC DNA]</scope>
    <source>
        <strain evidence="4">PCU 280</strain>
    </source>
</reference>
<dbReference type="Gene3D" id="1.10.1660.10">
    <property type="match status" value="1"/>
</dbReference>
<dbReference type="Pfam" id="PF13411">
    <property type="entry name" value="MerR_1"/>
    <property type="match status" value="1"/>
</dbReference>
<sequence length="245" mass="28514">MKTYSVKELANLSGVSRRTLQYYDNEGILIADKNANGHRMYDEHHLRQLMQINFYKSVGFSLEQIRHKMKQASDDIGELLEAQSIHLHRQLEGIKAKIHGIEVSNKLKSAGFEIPWELLAYLMNALDTVQIDHWSDYDFPQEDLSIFQDVFRTKEELLDFYNEFRRLVLYAAAYHAAQVPVESELAKELGQEWNAMVSGVTSKNPRVMDAFLRVDNNRKKWSEGERNLIDEGEPYLAKIVDRYLS</sequence>
<organism evidence="3 4">
    <name type="scientific">Paenibacillus septentrionalis</name>
    <dbReference type="NCBI Taxonomy" id="429342"/>
    <lineage>
        <taxon>Bacteria</taxon>
        <taxon>Bacillati</taxon>
        <taxon>Bacillota</taxon>
        <taxon>Bacilli</taxon>
        <taxon>Bacillales</taxon>
        <taxon>Paenibacillaceae</taxon>
        <taxon>Paenibacillus</taxon>
    </lineage>
</organism>
<dbReference type="InterPro" id="IPR009061">
    <property type="entry name" value="DNA-bd_dom_put_sf"/>
</dbReference>
<dbReference type="Proteomes" id="UP001596233">
    <property type="component" value="Unassembled WGS sequence"/>
</dbReference>
<dbReference type="PANTHER" id="PTHR30204">
    <property type="entry name" value="REDOX-CYCLING DRUG-SENSING TRANSCRIPTIONAL ACTIVATOR SOXR"/>
    <property type="match status" value="1"/>
</dbReference>
<name>A0ABW1V6F8_9BACL</name>
<dbReference type="SMART" id="SM00422">
    <property type="entry name" value="HTH_MERR"/>
    <property type="match status" value="1"/>
</dbReference>
<dbReference type="InterPro" id="IPR047057">
    <property type="entry name" value="MerR_fam"/>
</dbReference>
<dbReference type="CDD" id="cd01106">
    <property type="entry name" value="HTH_TipAL-Mta"/>
    <property type="match status" value="1"/>
</dbReference>
<dbReference type="RefSeq" id="WP_379235122.1">
    <property type="nucleotide sequence ID" value="NZ_JBHSTE010000004.1"/>
</dbReference>
<protein>
    <submittedName>
        <fullName evidence="3">MerR family transcriptional regulator</fullName>
    </submittedName>
</protein>
<keyword evidence="4" id="KW-1185">Reference proteome</keyword>
<evidence type="ECO:0000256" key="1">
    <source>
        <dbReference type="ARBA" id="ARBA00023125"/>
    </source>
</evidence>
<evidence type="ECO:0000313" key="3">
    <source>
        <dbReference type="EMBL" id="MFC6333543.1"/>
    </source>
</evidence>